<dbReference type="AlphaFoldDB" id="A0A4S2LZW6"/>
<feature type="region of interest" description="Disordered" evidence="1">
    <location>
        <begin position="28"/>
        <end position="62"/>
    </location>
</feature>
<feature type="signal peptide" evidence="2">
    <location>
        <begin position="1"/>
        <end position="21"/>
    </location>
</feature>
<reference evidence="3 4" key="1">
    <citation type="journal article" date="2019" name="BMC Genomics">
        <title>New insights from Opisthorchis felineus genome: update on genomics of the epidemiologically important liver flukes.</title>
        <authorList>
            <person name="Ershov N.I."/>
            <person name="Mordvinov V.A."/>
            <person name="Prokhortchouk E.B."/>
            <person name="Pakharukova M.Y."/>
            <person name="Gunbin K.V."/>
            <person name="Ustyantsev K."/>
            <person name="Genaev M.A."/>
            <person name="Blinov A.G."/>
            <person name="Mazur A."/>
            <person name="Boulygina E."/>
            <person name="Tsygankova S."/>
            <person name="Khrameeva E."/>
            <person name="Chekanov N."/>
            <person name="Fan G."/>
            <person name="Xiao A."/>
            <person name="Zhang H."/>
            <person name="Xu X."/>
            <person name="Yang H."/>
            <person name="Solovyev V."/>
            <person name="Lee S.M."/>
            <person name="Liu X."/>
            <person name="Afonnikov D.A."/>
            <person name="Skryabin K.G."/>
        </authorList>
    </citation>
    <scope>NUCLEOTIDE SEQUENCE [LARGE SCALE GENOMIC DNA]</scope>
    <source>
        <strain evidence="3">AK-0245</strain>
        <tissue evidence="3">Whole organism</tissue>
    </source>
</reference>
<evidence type="ECO:0000313" key="3">
    <source>
        <dbReference type="EMBL" id="TGZ69475.1"/>
    </source>
</evidence>
<feature type="compositionally biased region" description="Polar residues" evidence="1">
    <location>
        <begin position="88"/>
        <end position="109"/>
    </location>
</feature>
<dbReference type="Proteomes" id="UP000308267">
    <property type="component" value="Unassembled WGS sequence"/>
</dbReference>
<evidence type="ECO:0000256" key="1">
    <source>
        <dbReference type="SAM" id="MobiDB-lite"/>
    </source>
</evidence>
<gene>
    <name evidence="3" type="ORF">CRM22_003733</name>
</gene>
<keyword evidence="4" id="KW-1185">Reference proteome</keyword>
<feature type="chain" id="PRO_5020574420" description="Secreted protein" evidence="2">
    <location>
        <begin position="22"/>
        <end position="109"/>
    </location>
</feature>
<evidence type="ECO:0008006" key="5">
    <source>
        <dbReference type="Google" id="ProtNLM"/>
    </source>
</evidence>
<feature type="compositionally biased region" description="Polar residues" evidence="1">
    <location>
        <begin position="31"/>
        <end position="42"/>
    </location>
</feature>
<name>A0A4S2LZW6_OPIFE</name>
<dbReference type="EMBL" id="SJOL01006021">
    <property type="protein sequence ID" value="TGZ69475.1"/>
    <property type="molecule type" value="Genomic_DNA"/>
</dbReference>
<keyword evidence="2" id="KW-0732">Signal</keyword>
<evidence type="ECO:0000256" key="2">
    <source>
        <dbReference type="SAM" id="SignalP"/>
    </source>
</evidence>
<comment type="caution">
    <text evidence="3">The sequence shown here is derived from an EMBL/GenBank/DDBJ whole genome shotgun (WGS) entry which is preliminary data.</text>
</comment>
<feature type="region of interest" description="Disordered" evidence="1">
    <location>
        <begin position="84"/>
        <end position="109"/>
    </location>
</feature>
<evidence type="ECO:0000313" key="4">
    <source>
        <dbReference type="Proteomes" id="UP000308267"/>
    </source>
</evidence>
<organism evidence="3 4">
    <name type="scientific">Opisthorchis felineus</name>
    <dbReference type="NCBI Taxonomy" id="147828"/>
    <lineage>
        <taxon>Eukaryota</taxon>
        <taxon>Metazoa</taxon>
        <taxon>Spiralia</taxon>
        <taxon>Lophotrochozoa</taxon>
        <taxon>Platyhelminthes</taxon>
        <taxon>Trematoda</taxon>
        <taxon>Digenea</taxon>
        <taxon>Opisthorchiida</taxon>
        <taxon>Opisthorchiata</taxon>
        <taxon>Opisthorchiidae</taxon>
        <taxon>Opisthorchis</taxon>
    </lineage>
</organism>
<protein>
    <recommendedName>
        <fullName evidence="5">Secreted protein</fullName>
    </recommendedName>
</protein>
<accession>A0A4S2LZW6</accession>
<proteinExistence type="predicted"/>
<sequence length="109" mass="12228">MLSNVLVVRLTLSLNTVCNLAADLKQKKDSNAFTTPKNSSQYRQDDTEKSHKEKRMRRLEKSGVPMPKTLVLVFTVDKWSGRQEEHATTCSGNQEKSGPPTTAIYSESL</sequence>